<gene>
    <name evidence="1" type="ORF">AVDCRST_MAG92-3043</name>
</gene>
<dbReference type="EMBL" id="CADCTM010000495">
    <property type="protein sequence ID" value="CAA9272490.1"/>
    <property type="molecule type" value="Genomic_DNA"/>
</dbReference>
<sequence length="47" mass="5389">MVARKLVFQAKGVPATERFSFLVCSSNKMVLGNDYCFQPESWLFKKS</sequence>
<organism evidence="1">
    <name type="scientific">uncultured Coleofasciculus sp</name>
    <dbReference type="NCBI Taxonomy" id="1267456"/>
    <lineage>
        <taxon>Bacteria</taxon>
        <taxon>Bacillati</taxon>
        <taxon>Cyanobacteriota</taxon>
        <taxon>Cyanophyceae</taxon>
        <taxon>Coleofasciculales</taxon>
        <taxon>Coleofasciculaceae</taxon>
        <taxon>Coleofasciculus</taxon>
        <taxon>environmental samples</taxon>
    </lineage>
</organism>
<reference evidence="1" key="1">
    <citation type="submission" date="2020-02" db="EMBL/GenBank/DDBJ databases">
        <authorList>
            <person name="Meier V. D."/>
        </authorList>
    </citation>
    <scope>NUCLEOTIDE SEQUENCE</scope>
    <source>
        <strain evidence="1">AVDCRST_MAG92</strain>
    </source>
</reference>
<name>A0A6J4JC99_9CYAN</name>
<protein>
    <submittedName>
        <fullName evidence="1">Uncharacterized protein</fullName>
    </submittedName>
</protein>
<evidence type="ECO:0000313" key="1">
    <source>
        <dbReference type="EMBL" id="CAA9272490.1"/>
    </source>
</evidence>
<proteinExistence type="predicted"/>
<dbReference type="AlphaFoldDB" id="A0A6J4JC99"/>
<accession>A0A6J4JC99</accession>